<feature type="transmembrane region" description="Helical" evidence="7">
    <location>
        <begin position="144"/>
        <end position="161"/>
    </location>
</feature>
<dbReference type="GO" id="GO:0016020">
    <property type="term" value="C:membrane"/>
    <property type="evidence" value="ECO:0007669"/>
    <property type="project" value="UniProtKB-SubCell"/>
</dbReference>
<evidence type="ECO:0000256" key="2">
    <source>
        <dbReference type="ARBA" id="ARBA00007322"/>
    </source>
</evidence>
<keyword evidence="8" id="KW-1185">Reference proteome</keyword>
<dbReference type="Pfam" id="PF03661">
    <property type="entry name" value="TMEM33_Pom33"/>
    <property type="match status" value="1"/>
</dbReference>
<dbReference type="InterPro" id="IPR005344">
    <property type="entry name" value="TMEM33/Pom33"/>
</dbReference>
<sequence>MVEIREETSEQNENESSRSNEPRSNTASSQQRTTVLMDFLKANPTEALCFLLRQLTVYFAAVYMLTMSNPEYQKTVYFKAFAAAAATNAFRLHQRVRGSTNPTFSREFLQEVMLEDSAHYLLYSLIFPTSTPVSMALIPITLYAIWQSLAFVIKVASLLNYSNNNIIQKLNQFKTAQTENVLGLIACSEIFLFPIFFAMIFMGKANIFFPFLYYRFLAMRYISRRNPYTRLTFANMKMSLYQVAASPSCPAIIQTVIYKSVALIERLSPI</sequence>
<evidence type="ECO:0000313" key="9">
    <source>
        <dbReference type="WBParaSite" id="ACRNAN_scaffold10364.g13251.t1"/>
    </source>
</evidence>
<comment type="subcellular location">
    <subcellularLocation>
        <location evidence="1">Membrane</location>
        <topology evidence="1">Multi-pass membrane protein</topology>
    </subcellularLocation>
</comment>
<dbReference type="PANTHER" id="PTHR12703">
    <property type="entry name" value="TRANSMEMBRANE PROTEIN 33"/>
    <property type="match status" value="1"/>
</dbReference>
<dbReference type="WBParaSite" id="ACRNAN_scaffold10364.g13251.t1">
    <property type="protein sequence ID" value="ACRNAN_scaffold10364.g13251.t1"/>
    <property type="gene ID" value="ACRNAN_scaffold10364.g13251"/>
</dbReference>
<proteinExistence type="inferred from homology"/>
<dbReference type="InterPro" id="IPR051645">
    <property type="entry name" value="PER33/POM33_regulator"/>
</dbReference>
<keyword evidence="3 7" id="KW-0812">Transmembrane</keyword>
<dbReference type="GO" id="GO:0005783">
    <property type="term" value="C:endoplasmic reticulum"/>
    <property type="evidence" value="ECO:0007669"/>
    <property type="project" value="TreeGrafter"/>
</dbReference>
<keyword evidence="4 7" id="KW-1133">Transmembrane helix</keyword>
<evidence type="ECO:0000256" key="6">
    <source>
        <dbReference type="SAM" id="MobiDB-lite"/>
    </source>
</evidence>
<evidence type="ECO:0000256" key="7">
    <source>
        <dbReference type="SAM" id="Phobius"/>
    </source>
</evidence>
<dbReference type="Proteomes" id="UP000887540">
    <property type="component" value="Unplaced"/>
</dbReference>
<name>A0A914CFL1_9BILA</name>
<dbReference type="GO" id="GO:0061024">
    <property type="term" value="P:membrane organization"/>
    <property type="evidence" value="ECO:0007669"/>
    <property type="project" value="TreeGrafter"/>
</dbReference>
<evidence type="ECO:0000256" key="1">
    <source>
        <dbReference type="ARBA" id="ARBA00004141"/>
    </source>
</evidence>
<feature type="region of interest" description="Disordered" evidence="6">
    <location>
        <begin position="1"/>
        <end position="30"/>
    </location>
</feature>
<organism evidence="8 9">
    <name type="scientific">Acrobeloides nanus</name>
    <dbReference type="NCBI Taxonomy" id="290746"/>
    <lineage>
        <taxon>Eukaryota</taxon>
        <taxon>Metazoa</taxon>
        <taxon>Ecdysozoa</taxon>
        <taxon>Nematoda</taxon>
        <taxon>Chromadorea</taxon>
        <taxon>Rhabditida</taxon>
        <taxon>Tylenchina</taxon>
        <taxon>Cephalobomorpha</taxon>
        <taxon>Cephaloboidea</taxon>
        <taxon>Cephalobidae</taxon>
        <taxon>Acrobeloides</taxon>
    </lineage>
</organism>
<accession>A0A914CFL1</accession>
<dbReference type="AlphaFoldDB" id="A0A914CFL1"/>
<evidence type="ECO:0000256" key="4">
    <source>
        <dbReference type="ARBA" id="ARBA00022989"/>
    </source>
</evidence>
<dbReference type="GO" id="GO:0071786">
    <property type="term" value="P:endoplasmic reticulum tubular network organization"/>
    <property type="evidence" value="ECO:0007669"/>
    <property type="project" value="TreeGrafter"/>
</dbReference>
<keyword evidence="5 7" id="KW-0472">Membrane</keyword>
<protein>
    <submittedName>
        <fullName evidence="9">Transmembrane protein 33</fullName>
    </submittedName>
</protein>
<evidence type="ECO:0000256" key="3">
    <source>
        <dbReference type="ARBA" id="ARBA00022692"/>
    </source>
</evidence>
<feature type="transmembrane region" description="Helical" evidence="7">
    <location>
        <begin position="181"/>
        <end position="201"/>
    </location>
</feature>
<evidence type="ECO:0000313" key="8">
    <source>
        <dbReference type="Proteomes" id="UP000887540"/>
    </source>
</evidence>
<dbReference type="PANTHER" id="PTHR12703:SF4">
    <property type="entry name" value="TRANSMEMBRANE PROTEIN 33"/>
    <property type="match status" value="1"/>
</dbReference>
<comment type="similarity">
    <text evidence="2">Belongs to the PER33/POM33 family.</text>
</comment>
<evidence type="ECO:0000256" key="5">
    <source>
        <dbReference type="ARBA" id="ARBA00023136"/>
    </source>
</evidence>
<reference evidence="9" key="1">
    <citation type="submission" date="2022-11" db="UniProtKB">
        <authorList>
            <consortium name="WormBaseParasite"/>
        </authorList>
    </citation>
    <scope>IDENTIFICATION</scope>
</reference>